<organism evidence="10 11">
    <name type="scientific">candidate division WOR_3 bacterium SM23_42</name>
    <dbReference type="NCBI Taxonomy" id="1703779"/>
    <lineage>
        <taxon>Bacteria</taxon>
        <taxon>Bacteria division WOR-3</taxon>
    </lineage>
</organism>
<dbReference type="PROSITE" id="PS52015">
    <property type="entry name" value="TONB_CTD"/>
    <property type="match status" value="1"/>
</dbReference>
<protein>
    <recommendedName>
        <fullName evidence="9">TonB C-terminal domain-containing protein</fullName>
    </recommendedName>
</protein>
<keyword evidence="3" id="KW-0813">Transport</keyword>
<dbReference type="GO" id="GO:0016020">
    <property type="term" value="C:membrane"/>
    <property type="evidence" value="ECO:0007669"/>
    <property type="project" value="UniProtKB-SubCell"/>
</dbReference>
<dbReference type="PANTHER" id="PTHR30290:SF9">
    <property type="entry name" value="OLIGOPEPTIDE-BINDING PROTEIN APPA"/>
    <property type="match status" value="1"/>
</dbReference>
<comment type="caution">
    <text evidence="10">The sequence shown here is derived from an EMBL/GenBank/DDBJ whole genome shotgun (WGS) entry which is preliminary data.</text>
</comment>
<sequence length="682" mass="76392">MRRFLSVFILVIIVLFSCAREEESFVGERGGTLIIGTTDLPARISPLEPSVFSSSEILDLLFLHLHRVDRKTGKMKPVLAESWEFSEDLKSVTYYLRRGVKWWDGHPVTAEDVLYTYQRMKEPSTNYPYLNSLRFIRKVEVVDPYAVRFTFEKVYADILTDSDIMALPKHIHESEDTILGENPVGNGPYRIEEWVSGSEIILTANDDYYRGRPSIDKIHIRNYKNMDDMLADFATGDLDAVLNITPQSAQELVQNENVSIYSQPGNSYLYVGWNLEHPFLQDKLVRRALSMAINNQRILTDIYAGMGEMSLGPLPSSAWGYSEAIEPIGYDADLALSVLKEQGFADFNGNGIIDKDRKDFAIRVVTNSENADRVTILRYVTEDLRRIGIRVIPQTLDAADFINALINKQFDGYIMGWRVGEKIDPAVCWKSRGTYNFVSYSNTVVDSLIDAGVSKLDRRKARETWHEFQKIIYEEQPYTFLVVPNDIAATYKRVKGVEHGVRLASANAYWIPEAERRVSVASVIPETGPKTEGSTQMPTTLDISEPTGSFVEESLAVIRPERILEAAAQSDTTVPDTTTIVAAVPPAPPKPSVITRAEPNRRIEPEYPASAAEFGASGTIVVRVLVGTDGAVKDAEVVQSFGNPACEKAALDAARQWQFDPATKDGAPFEQRVSIPFTFARQ</sequence>
<evidence type="ECO:0000256" key="1">
    <source>
        <dbReference type="ARBA" id="ARBA00004167"/>
    </source>
</evidence>
<gene>
    <name evidence="10" type="ORF">AMJ83_00705</name>
</gene>
<dbReference type="SUPFAM" id="SSF53850">
    <property type="entry name" value="Periplasmic binding protein-like II"/>
    <property type="match status" value="1"/>
</dbReference>
<evidence type="ECO:0000313" key="11">
    <source>
        <dbReference type="Proteomes" id="UP000051373"/>
    </source>
</evidence>
<dbReference type="PROSITE" id="PS01040">
    <property type="entry name" value="SBP_BACTERIAL_5"/>
    <property type="match status" value="1"/>
</dbReference>
<dbReference type="Pfam" id="PF00496">
    <property type="entry name" value="SBP_bac_5"/>
    <property type="match status" value="1"/>
</dbReference>
<evidence type="ECO:0000256" key="5">
    <source>
        <dbReference type="ARBA" id="ARBA00022729"/>
    </source>
</evidence>
<dbReference type="Gene3D" id="3.10.105.10">
    <property type="entry name" value="Dipeptide-binding Protein, Domain 3"/>
    <property type="match status" value="1"/>
</dbReference>
<dbReference type="Gene3D" id="3.90.76.10">
    <property type="entry name" value="Dipeptide-binding Protein, Domain 1"/>
    <property type="match status" value="1"/>
</dbReference>
<evidence type="ECO:0000259" key="9">
    <source>
        <dbReference type="PROSITE" id="PS52015"/>
    </source>
</evidence>
<feature type="compositionally biased region" description="Polar residues" evidence="8">
    <location>
        <begin position="532"/>
        <end position="542"/>
    </location>
</feature>
<dbReference type="AlphaFoldDB" id="A0A0S8FVQ6"/>
<dbReference type="PANTHER" id="PTHR30290">
    <property type="entry name" value="PERIPLASMIC BINDING COMPONENT OF ABC TRANSPORTER"/>
    <property type="match status" value="1"/>
</dbReference>
<dbReference type="EMBL" id="LJUJ01000001">
    <property type="protein sequence ID" value="KPK64744.1"/>
    <property type="molecule type" value="Genomic_DNA"/>
</dbReference>
<dbReference type="PROSITE" id="PS51257">
    <property type="entry name" value="PROKAR_LIPOPROTEIN"/>
    <property type="match status" value="1"/>
</dbReference>
<feature type="domain" description="TonB C-terminal" evidence="9">
    <location>
        <begin position="592"/>
        <end position="682"/>
    </location>
</feature>
<keyword evidence="6" id="KW-1133">Transmembrane helix</keyword>
<evidence type="ECO:0000256" key="7">
    <source>
        <dbReference type="ARBA" id="ARBA00023136"/>
    </source>
</evidence>
<dbReference type="Pfam" id="PF03544">
    <property type="entry name" value="TonB_C"/>
    <property type="match status" value="1"/>
</dbReference>
<feature type="region of interest" description="Disordered" evidence="8">
    <location>
        <begin position="526"/>
        <end position="545"/>
    </location>
</feature>
<keyword evidence="7" id="KW-0472">Membrane</keyword>
<dbReference type="Proteomes" id="UP000051373">
    <property type="component" value="Unassembled WGS sequence"/>
</dbReference>
<reference evidence="10 11" key="1">
    <citation type="journal article" date="2015" name="Microbiome">
        <title>Genomic resolution of linkages in carbon, nitrogen, and sulfur cycling among widespread estuary sediment bacteria.</title>
        <authorList>
            <person name="Baker B.J."/>
            <person name="Lazar C.S."/>
            <person name="Teske A.P."/>
            <person name="Dick G.J."/>
        </authorList>
    </citation>
    <scope>NUCLEOTIDE SEQUENCE [LARGE SCALE GENOMIC DNA]</scope>
    <source>
        <strain evidence="10">SM23_42</strain>
    </source>
</reference>
<keyword evidence="5" id="KW-0732">Signal</keyword>
<dbReference type="NCBIfam" id="TIGR01352">
    <property type="entry name" value="tonB_Cterm"/>
    <property type="match status" value="1"/>
</dbReference>
<evidence type="ECO:0000256" key="2">
    <source>
        <dbReference type="ARBA" id="ARBA00005695"/>
    </source>
</evidence>
<dbReference type="InterPro" id="IPR039424">
    <property type="entry name" value="SBP_5"/>
</dbReference>
<evidence type="ECO:0000256" key="8">
    <source>
        <dbReference type="SAM" id="MobiDB-lite"/>
    </source>
</evidence>
<proteinExistence type="inferred from homology"/>
<evidence type="ECO:0000256" key="4">
    <source>
        <dbReference type="ARBA" id="ARBA00022692"/>
    </source>
</evidence>
<dbReference type="InterPro" id="IPR000914">
    <property type="entry name" value="SBP_5_dom"/>
</dbReference>
<dbReference type="InterPro" id="IPR006260">
    <property type="entry name" value="TonB/TolA_C"/>
</dbReference>
<comment type="subcellular location">
    <subcellularLocation>
        <location evidence="1">Membrane</location>
        <topology evidence="1">Single-pass membrane protein</topology>
    </subcellularLocation>
</comment>
<dbReference type="Gene3D" id="3.30.1150.10">
    <property type="match status" value="1"/>
</dbReference>
<dbReference type="InterPro" id="IPR023765">
    <property type="entry name" value="SBP_5_CS"/>
</dbReference>
<accession>A0A0S8FVQ6</accession>
<dbReference type="SUPFAM" id="SSF74653">
    <property type="entry name" value="TolA/TonB C-terminal domain"/>
    <property type="match status" value="1"/>
</dbReference>
<evidence type="ECO:0000256" key="6">
    <source>
        <dbReference type="ARBA" id="ARBA00022989"/>
    </source>
</evidence>
<name>A0A0S8FVQ6_UNCW3</name>
<evidence type="ECO:0000313" key="10">
    <source>
        <dbReference type="EMBL" id="KPK64744.1"/>
    </source>
</evidence>
<dbReference type="GO" id="GO:0015833">
    <property type="term" value="P:peptide transport"/>
    <property type="evidence" value="ECO:0007669"/>
    <property type="project" value="TreeGrafter"/>
</dbReference>
<dbReference type="Gene3D" id="3.40.190.10">
    <property type="entry name" value="Periplasmic binding protein-like II"/>
    <property type="match status" value="1"/>
</dbReference>
<evidence type="ECO:0000256" key="3">
    <source>
        <dbReference type="ARBA" id="ARBA00022448"/>
    </source>
</evidence>
<dbReference type="InterPro" id="IPR037682">
    <property type="entry name" value="TonB_C"/>
</dbReference>
<dbReference type="STRING" id="1703779.AMJ83_00705"/>
<keyword evidence="4" id="KW-0812">Transmembrane</keyword>
<dbReference type="GO" id="GO:1904680">
    <property type="term" value="F:peptide transmembrane transporter activity"/>
    <property type="evidence" value="ECO:0007669"/>
    <property type="project" value="TreeGrafter"/>
</dbReference>
<comment type="similarity">
    <text evidence="2">Belongs to the bacterial solute-binding protein 5 family.</text>
</comment>